<dbReference type="PANTHER" id="PTHR43223">
    <property type="entry name" value="ALKYL/ARYL-SULFATASE"/>
    <property type="match status" value="1"/>
</dbReference>
<name>A0A972VXX6_9GAMM</name>
<evidence type="ECO:0000313" key="2">
    <source>
        <dbReference type="EMBL" id="NQV66318.1"/>
    </source>
</evidence>
<dbReference type="PANTHER" id="PTHR43223:SF2">
    <property type="entry name" value="METALLO-BETA-LACTAMASE DOMAIN-CONTAINING PROTEIN"/>
    <property type="match status" value="1"/>
</dbReference>
<organism evidence="2 3">
    <name type="scientific">SAR86 cluster bacterium</name>
    <dbReference type="NCBI Taxonomy" id="2030880"/>
    <lineage>
        <taxon>Bacteria</taxon>
        <taxon>Pseudomonadati</taxon>
        <taxon>Pseudomonadota</taxon>
        <taxon>Gammaproteobacteria</taxon>
        <taxon>SAR86 cluster</taxon>
    </lineage>
</organism>
<proteinExistence type="predicted"/>
<feature type="domain" description="Metallo-beta-lactamase" evidence="1">
    <location>
        <begin position="42"/>
        <end position="243"/>
    </location>
</feature>
<evidence type="ECO:0000259" key="1">
    <source>
        <dbReference type="SMART" id="SM00849"/>
    </source>
</evidence>
<comment type="caution">
    <text evidence="2">The sequence shown here is derived from an EMBL/GenBank/DDBJ whole genome shotgun (WGS) entry which is preliminary data.</text>
</comment>
<gene>
    <name evidence="2" type="ORF">HQ497_13235</name>
</gene>
<accession>A0A972VXX6</accession>
<dbReference type="InterPro" id="IPR036866">
    <property type="entry name" value="RibonucZ/Hydroxyglut_hydro"/>
</dbReference>
<dbReference type="SMART" id="SM00849">
    <property type="entry name" value="Lactamase_B"/>
    <property type="match status" value="1"/>
</dbReference>
<dbReference type="Proteomes" id="UP000754644">
    <property type="component" value="Unassembled WGS sequence"/>
</dbReference>
<dbReference type="SUPFAM" id="SSF56281">
    <property type="entry name" value="Metallo-hydrolase/oxidoreductase"/>
    <property type="match status" value="1"/>
</dbReference>
<protein>
    <submittedName>
        <fullName evidence="2">MBL fold metallo-hydrolase</fullName>
    </submittedName>
</protein>
<reference evidence="2" key="1">
    <citation type="submission" date="2020-05" db="EMBL/GenBank/DDBJ databases">
        <title>Sulfur intermediates as new biogeochemical hubs in an aquatic model microbial ecosystem.</title>
        <authorList>
            <person name="Vigneron A."/>
        </authorList>
    </citation>
    <scope>NUCLEOTIDE SEQUENCE</scope>
    <source>
        <strain evidence="2">Bin.250</strain>
    </source>
</reference>
<dbReference type="Gene3D" id="3.60.15.30">
    <property type="entry name" value="Metallo-beta-lactamase domain"/>
    <property type="match status" value="1"/>
</dbReference>
<dbReference type="Pfam" id="PF00753">
    <property type="entry name" value="Lactamase_B"/>
    <property type="match status" value="1"/>
</dbReference>
<dbReference type="InterPro" id="IPR001279">
    <property type="entry name" value="Metallo-B-lactamas"/>
</dbReference>
<feature type="non-terminal residue" evidence="2">
    <location>
        <position position="290"/>
    </location>
</feature>
<sequence length="290" mass="32544">MADLFALSDKILRSEHTDVRPFNRINHELSELDNDLSFVEAFSNSVNFATDDGLVIVDTSSIRGGQLVVDAIRGWRPNDRFNALIYSHGHVDHVGGSGAFIADAKQAGKPNIEIYGHENVQHRFDRYNLTNGYNQVINSRQFGTSMQGNFLPTDTGQVTTSYSSYLNLQKGGLTMDLYHAKGETDDHTWVWVPKYKAICAGDFFIWNFPNAGNPQKVQRYPVEWAAAMRAMADKQPEYFLPAHGLPIRGAKQIHEVLTNCALVLENLVSDTLNLMYQGARRNDIVHSVKV</sequence>
<dbReference type="EMBL" id="JABMOJ010000498">
    <property type="protein sequence ID" value="NQV66318.1"/>
    <property type="molecule type" value="Genomic_DNA"/>
</dbReference>
<evidence type="ECO:0000313" key="3">
    <source>
        <dbReference type="Proteomes" id="UP000754644"/>
    </source>
</evidence>
<dbReference type="InterPro" id="IPR052195">
    <property type="entry name" value="Bact_Alkyl/Aryl-Sulfatase"/>
</dbReference>
<dbReference type="AlphaFoldDB" id="A0A972VXX6"/>